<reference evidence="2 3" key="1">
    <citation type="submission" date="2018-04" db="EMBL/GenBank/DDBJ databases">
        <authorList>
            <person name="Vogel A."/>
        </authorList>
    </citation>
    <scope>NUCLEOTIDE SEQUENCE [LARGE SCALE GENOMIC DNA]</scope>
</reference>
<evidence type="ECO:0000256" key="1">
    <source>
        <dbReference type="SAM" id="MobiDB-lite"/>
    </source>
</evidence>
<proteinExistence type="predicted"/>
<feature type="compositionally biased region" description="Acidic residues" evidence="1">
    <location>
        <begin position="145"/>
        <end position="157"/>
    </location>
</feature>
<evidence type="ECO:0000313" key="2">
    <source>
        <dbReference type="EMBL" id="VFQ73126.1"/>
    </source>
</evidence>
<protein>
    <submittedName>
        <fullName evidence="2">Uncharacterized protein</fullName>
    </submittedName>
</protein>
<accession>A0A484LA80</accession>
<evidence type="ECO:0000313" key="3">
    <source>
        <dbReference type="Proteomes" id="UP000595140"/>
    </source>
</evidence>
<feature type="region of interest" description="Disordered" evidence="1">
    <location>
        <begin position="130"/>
        <end position="159"/>
    </location>
</feature>
<dbReference type="PANTHER" id="PTHR48258">
    <property type="entry name" value="DUF4218 DOMAIN-CONTAINING PROTEIN-RELATED"/>
    <property type="match status" value="1"/>
</dbReference>
<dbReference type="AlphaFoldDB" id="A0A484LA80"/>
<organism evidence="2 3">
    <name type="scientific">Cuscuta campestris</name>
    <dbReference type="NCBI Taxonomy" id="132261"/>
    <lineage>
        <taxon>Eukaryota</taxon>
        <taxon>Viridiplantae</taxon>
        <taxon>Streptophyta</taxon>
        <taxon>Embryophyta</taxon>
        <taxon>Tracheophyta</taxon>
        <taxon>Spermatophyta</taxon>
        <taxon>Magnoliopsida</taxon>
        <taxon>eudicotyledons</taxon>
        <taxon>Gunneridae</taxon>
        <taxon>Pentapetalae</taxon>
        <taxon>asterids</taxon>
        <taxon>lamiids</taxon>
        <taxon>Solanales</taxon>
        <taxon>Convolvulaceae</taxon>
        <taxon>Cuscuteae</taxon>
        <taxon>Cuscuta</taxon>
        <taxon>Cuscuta subgen. Grammica</taxon>
        <taxon>Cuscuta sect. Cleistogrammica</taxon>
    </lineage>
</organism>
<dbReference type="Proteomes" id="UP000595140">
    <property type="component" value="Unassembled WGS sequence"/>
</dbReference>
<sequence>MALSSESVVGGHVSENELIFIESDDDGVDDSKETEIIYYHEEEDVIIIDGTKKTQLMLDDGKRYDILAMETSPGIYKPWDPKTDVMKFMQPTSDVNSSISEINSRAHLFQHGIDESYTCWIWHGELNPDDEPPHPHNKRVHDSFDDGTEENSEEDGEDRSFEYSDFMNHVQGDSEPLYPGCKTYTKLKALVKLYNLKAKHGISDSCFSEILLLLGTFLPKGNCLPSSFSEAKKTLCALVGLPKRFQGAQSRPLSGATMITPTNNDLHLAHLCFLENCDDVQPYFIEHMGALVKTYPQQGPNKDVPTFSGYKINGVTYSTKERDDMRQVQCSGVYVEAQTMLVVVHVDMLAVLVLLYIDVAVS</sequence>
<dbReference type="OrthoDB" id="1401262at2759"/>
<gene>
    <name evidence="2" type="ORF">CCAM_LOCUS14902</name>
</gene>
<keyword evidence="3" id="KW-1185">Reference proteome</keyword>
<name>A0A484LA80_9ASTE</name>
<dbReference type="EMBL" id="OOIL02001149">
    <property type="protein sequence ID" value="VFQ73126.1"/>
    <property type="molecule type" value="Genomic_DNA"/>
</dbReference>